<evidence type="ECO:0000256" key="3">
    <source>
        <dbReference type="ARBA" id="ARBA00023125"/>
    </source>
</evidence>
<dbReference type="PANTHER" id="PTHR30126">
    <property type="entry name" value="HTH-TYPE TRANSCRIPTIONAL REGULATOR"/>
    <property type="match status" value="1"/>
</dbReference>
<feature type="domain" description="HTH lysR-type" evidence="5">
    <location>
        <begin position="12"/>
        <end position="64"/>
    </location>
</feature>
<organism evidence="6 7">
    <name type="scientific">Eisenbergiella massiliensis</name>
    <dbReference type="NCBI Taxonomy" id="1720294"/>
    <lineage>
        <taxon>Bacteria</taxon>
        <taxon>Bacillati</taxon>
        <taxon>Bacillota</taxon>
        <taxon>Clostridia</taxon>
        <taxon>Lachnospirales</taxon>
        <taxon>Lachnospiraceae</taxon>
        <taxon>Eisenbergiella</taxon>
    </lineage>
</organism>
<dbReference type="InterPro" id="IPR005119">
    <property type="entry name" value="LysR_subst-bd"/>
</dbReference>
<dbReference type="GO" id="GO:0003700">
    <property type="term" value="F:DNA-binding transcription factor activity"/>
    <property type="evidence" value="ECO:0007669"/>
    <property type="project" value="InterPro"/>
</dbReference>
<dbReference type="Pfam" id="PF03466">
    <property type="entry name" value="LysR_substrate"/>
    <property type="match status" value="1"/>
</dbReference>
<comment type="caution">
    <text evidence="6">The sequence shown here is derived from an EMBL/GenBank/DDBJ whole genome shotgun (WGS) entry which is preliminary data.</text>
</comment>
<name>A0A3E3ILT4_9FIRM</name>
<dbReference type="AlphaFoldDB" id="A0A3E3ILT4"/>
<accession>A0A3E3ILT4</accession>
<evidence type="ECO:0000313" key="7">
    <source>
        <dbReference type="Proteomes" id="UP000261166"/>
    </source>
</evidence>
<dbReference type="SUPFAM" id="SSF53850">
    <property type="entry name" value="Periplasmic binding protein-like II"/>
    <property type="match status" value="1"/>
</dbReference>
<reference evidence="6 7" key="1">
    <citation type="submission" date="2018-08" db="EMBL/GenBank/DDBJ databases">
        <title>A genome reference for cultivated species of the human gut microbiota.</title>
        <authorList>
            <person name="Zou Y."/>
            <person name="Xue W."/>
            <person name="Luo G."/>
        </authorList>
    </citation>
    <scope>NUCLEOTIDE SEQUENCE [LARGE SCALE GENOMIC DNA]</scope>
    <source>
        <strain evidence="6 7">AF26-4BH</strain>
    </source>
</reference>
<protein>
    <submittedName>
        <fullName evidence="6">LysR family transcriptional regulator</fullName>
    </submittedName>
</protein>
<dbReference type="Proteomes" id="UP000261166">
    <property type="component" value="Unassembled WGS sequence"/>
</dbReference>
<sequence length="297" mass="33683">MMEVIFVESLALRIFREVAYVKSITKAAENMGYVQSNITAHIKKLEAELNTTLLVRNNKGVALTHDGEKLLLQAEKIISLLDETSRSFKYRVKSLKIGATQTIAGYLLPQCLMKYKSKFPNVSISVHTLNQNILSSQLGEGQLDCIITNSSQDIIQGKQVFQYPEELLLIAPASCQNLDEVIRYPIITNDIESCPYRKVLLDWWYLHQSILPEIIELDTVESILNLVSNGGGISLLPKNVLCGRQDIRTFVIEEIQPTSIHMWVAKDNHSSEYTALKNILEEQLKYSWQSRNKSPNT</sequence>
<dbReference type="PROSITE" id="PS50931">
    <property type="entry name" value="HTH_LYSR"/>
    <property type="match status" value="1"/>
</dbReference>
<dbReference type="Pfam" id="PF00126">
    <property type="entry name" value="HTH_1"/>
    <property type="match status" value="1"/>
</dbReference>
<evidence type="ECO:0000313" key="6">
    <source>
        <dbReference type="EMBL" id="RGE68048.1"/>
    </source>
</evidence>
<evidence type="ECO:0000256" key="2">
    <source>
        <dbReference type="ARBA" id="ARBA00023015"/>
    </source>
</evidence>
<dbReference type="PANTHER" id="PTHR30126:SF40">
    <property type="entry name" value="HTH-TYPE TRANSCRIPTIONAL REGULATOR GLTR"/>
    <property type="match status" value="1"/>
</dbReference>
<dbReference type="GO" id="GO:0000976">
    <property type="term" value="F:transcription cis-regulatory region binding"/>
    <property type="evidence" value="ECO:0007669"/>
    <property type="project" value="TreeGrafter"/>
</dbReference>
<gene>
    <name evidence="6" type="ORF">DWY69_20645</name>
</gene>
<keyword evidence="3" id="KW-0238">DNA-binding</keyword>
<dbReference type="Gene3D" id="3.40.190.290">
    <property type="match status" value="1"/>
</dbReference>
<dbReference type="InterPro" id="IPR036388">
    <property type="entry name" value="WH-like_DNA-bd_sf"/>
</dbReference>
<keyword evidence="4" id="KW-0804">Transcription</keyword>
<dbReference type="Gene3D" id="1.10.10.10">
    <property type="entry name" value="Winged helix-like DNA-binding domain superfamily/Winged helix DNA-binding domain"/>
    <property type="match status" value="1"/>
</dbReference>
<dbReference type="SUPFAM" id="SSF46785">
    <property type="entry name" value="Winged helix' DNA-binding domain"/>
    <property type="match status" value="1"/>
</dbReference>
<dbReference type="InterPro" id="IPR036390">
    <property type="entry name" value="WH_DNA-bd_sf"/>
</dbReference>
<dbReference type="EMBL" id="QVLU01000021">
    <property type="protein sequence ID" value="RGE68048.1"/>
    <property type="molecule type" value="Genomic_DNA"/>
</dbReference>
<evidence type="ECO:0000256" key="4">
    <source>
        <dbReference type="ARBA" id="ARBA00023163"/>
    </source>
</evidence>
<dbReference type="InterPro" id="IPR000847">
    <property type="entry name" value="LysR_HTH_N"/>
</dbReference>
<evidence type="ECO:0000259" key="5">
    <source>
        <dbReference type="PROSITE" id="PS50931"/>
    </source>
</evidence>
<dbReference type="OrthoDB" id="8479357at2"/>
<evidence type="ECO:0000256" key="1">
    <source>
        <dbReference type="ARBA" id="ARBA00009437"/>
    </source>
</evidence>
<keyword evidence="2" id="KW-0805">Transcription regulation</keyword>
<comment type="similarity">
    <text evidence="1">Belongs to the LysR transcriptional regulatory family.</text>
</comment>
<proteinExistence type="inferred from homology"/>
<dbReference type="CDD" id="cd05466">
    <property type="entry name" value="PBP2_LTTR_substrate"/>
    <property type="match status" value="1"/>
</dbReference>